<dbReference type="Ensembl" id="ENSACAT00000056545.1">
    <property type="protein sequence ID" value="ENSACAP00000036730.1"/>
    <property type="gene ID" value="ENSACAG00000040868.1"/>
</dbReference>
<organism evidence="3 4">
    <name type="scientific">Anolis carolinensis</name>
    <name type="common">Green anole</name>
    <name type="synonym">American chameleon</name>
    <dbReference type="NCBI Taxonomy" id="28377"/>
    <lineage>
        <taxon>Eukaryota</taxon>
        <taxon>Metazoa</taxon>
        <taxon>Chordata</taxon>
        <taxon>Craniata</taxon>
        <taxon>Vertebrata</taxon>
        <taxon>Euteleostomi</taxon>
        <taxon>Lepidosauria</taxon>
        <taxon>Squamata</taxon>
        <taxon>Bifurcata</taxon>
        <taxon>Unidentata</taxon>
        <taxon>Episquamata</taxon>
        <taxon>Toxicofera</taxon>
        <taxon>Iguania</taxon>
        <taxon>Dactyloidae</taxon>
        <taxon>Anolis</taxon>
    </lineage>
</organism>
<feature type="repeat" description="NHL" evidence="2">
    <location>
        <begin position="41"/>
        <end position="85"/>
    </location>
</feature>
<dbReference type="GeneTree" id="ENSGT01140000285147"/>
<evidence type="ECO:0008006" key="5">
    <source>
        <dbReference type="Google" id="ProtNLM"/>
    </source>
</evidence>
<protein>
    <recommendedName>
        <fullName evidence="5">NHL repeat containing 4</fullName>
    </recommendedName>
</protein>
<accession>A0A803TNE0</accession>
<dbReference type="InterPro" id="IPR001258">
    <property type="entry name" value="NHL_repeat"/>
</dbReference>
<name>A0A803TNE0_ANOCA</name>
<dbReference type="InterPro" id="IPR011042">
    <property type="entry name" value="6-blade_b-propeller_TolB-like"/>
</dbReference>
<dbReference type="PROSITE" id="PS51125">
    <property type="entry name" value="NHL"/>
    <property type="match status" value="1"/>
</dbReference>
<evidence type="ECO:0000256" key="2">
    <source>
        <dbReference type="PROSITE-ProRule" id="PRU00504"/>
    </source>
</evidence>
<keyword evidence="1" id="KW-0677">Repeat</keyword>
<evidence type="ECO:0000313" key="4">
    <source>
        <dbReference type="Proteomes" id="UP000001646"/>
    </source>
</evidence>
<dbReference type="PANTHER" id="PTHR24104">
    <property type="entry name" value="E3 UBIQUITIN-PROTEIN LIGASE NHLRC1-RELATED"/>
    <property type="match status" value="1"/>
</dbReference>
<reference evidence="3" key="1">
    <citation type="submission" date="2009-12" db="EMBL/GenBank/DDBJ databases">
        <title>The Genome Sequence of Anolis carolinensis (Green Anole Lizard).</title>
        <authorList>
            <consortium name="The Genome Sequencing Platform"/>
            <person name="Di Palma F."/>
            <person name="Alfoldi J."/>
            <person name="Heiman D."/>
            <person name="Young S."/>
            <person name="Grabherr M."/>
            <person name="Johnson J."/>
            <person name="Lander E.S."/>
            <person name="Lindblad-Toh K."/>
        </authorList>
    </citation>
    <scope>NUCLEOTIDE SEQUENCE [LARGE SCALE GENOMIC DNA]</scope>
    <source>
        <strain evidence="3">JBL SC #1</strain>
    </source>
</reference>
<evidence type="ECO:0000313" key="3">
    <source>
        <dbReference type="Ensembl" id="ENSACAP00000036730.1"/>
    </source>
</evidence>
<dbReference type="AlphaFoldDB" id="A0A803TNE0"/>
<dbReference type="InParanoid" id="A0A803TNE0"/>
<dbReference type="SUPFAM" id="SSF63829">
    <property type="entry name" value="Calcium-dependent phosphotriesterase"/>
    <property type="match status" value="1"/>
</dbReference>
<evidence type="ECO:0000256" key="1">
    <source>
        <dbReference type="ARBA" id="ARBA00022737"/>
    </source>
</evidence>
<keyword evidence="4" id="KW-1185">Reference proteome</keyword>
<dbReference type="Pfam" id="PF01436">
    <property type="entry name" value="NHL"/>
    <property type="match status" value="2"/>
</dbReference>
<reference evidence="3" key="3">
    <citation type="submission" date="2025-09" db="UniProtKB">
        <authorList>
            <consortium name="Ensembl"/>
        </authorList>
    </citation>
    <scope>IDENTIFICATION</scope>
</reference>
<reference evidence="3" key="2">
    <citation type="submission" date="2025-08" db="UniProtKB">
        <authorList>
            <consortium name="Ensembl"/>
        </authorList>
    </citation>
    <scope>IDENTIFICATION</scope>
</reference>
<proteinExistence type="predicted"/>
<dbReference type="PANTHER" id="PTHR24104:SF53">
    <property type="match status" value="1"/>
</dbReference>
<dbReference type="Gene3D" id="2.120.10.30">
    <property type="entry name" value="TolB, C-terminal domain"/>
    <property type="match status" value="1"/>
</dbReference>
<dbReference type="InterPro" id="IPR050952">
    <property type="entry name" value="TRIM-NHL_E3_ligases"/>
</dbReference>
<sequence>GGPARGQCRGSAGPQGLVAVSERGLEGGCCVKVLGPTWRVLRVLGVPGSPPLLTDPWGVSLDDAGRVLVADWGRRDHRVLCFPRKGQGWAVVNKGLSSPCGVALLGEHHLVVADSMHHCLKVFQYC</sequence>
<dbReference type="Proteomes" id="UP000001646">
    <property type="component" value="Unplaced"/>
</dbReference>